<accession>A0AAV4XQ46</accession>
<dbReference type="Proteomes" id="UP001054945">
    <property type="component" value="Unassembled WGS sequence"/>
</dbReference>
<sequence length="127" mass="14613">MASNQRDRELSPHKRKKCSRMDPGTLVGQLLCPHHVTAGYLDARHADEATILLGGLPVGVLMNAFRVRRLRPFIQNSGTNVYPCDGKVRDLILKRLNKKKKEKKRRIFYSVNLHFRKCICSRHGKVH</sequence>
<gene>
    <name evidence="2" type="ORF">CEXT_412811</name>
</gene>
<dbReference type="AlphaFoldDB" id="A0AAV4XQ46"/>
<dbReference type="EMBL" id="BPLR01000660">
    <property type="protein sequence ID" value="GIY96458.1"/>
    <property type="molecule type" value="Genomic_DNA"/>
</dbReference>
<organism evidence="2 3">
    <name type="scientific">Caerostris extrusa</name>
    <name type="common">Bark spider</name>
    <name type="synonym">Caerostris bankana</name>
    <dbReference type="NCBI Taxonomy" id="172846"/>
    <lineage>
        <taxon>Eukaryota</taxon>
        <taxon>Metazoa</taxon>
        <taxon>Ecdysozoa</taxon>
        <taxon>Arthropoda</taxon>
        <taxon>Chelicerata</taxon>
        <taxon>Arachnida</taxon>
        <taxon>Araneae</taxon>
        <taxon>Araneomorphae</taxon>
        <taxon>Entelegynae</taxon>
        <taxon>Araneoidea</taxon>
        <taxon>Araneidae</taxon>
        <taxon>Caerostris</taxon>
    </lineage>
</organism>
<name>A0AAV4XQ46_CAEEX</name>
<protein>
    <submittedName>
        <fullName evidence="2">Uncharacterized protein</fullName>
    </submittedName>
</protein>
<feature type="region of interest" description="Disordered" evidence="1">
    <location>
        <begin position="1"/>
        <end position="21"/>
    </location>
</feature>
<feature type="compositionally biased region" description="Basic and acidic residues" evidence="1">
    <location>
        <begin position="1"/>
        <end position="12"/>
    </location>
</feature>
<comment type="caution">
    <text evidence="2">The sequence shown here is derived from an EMBL/GenBank/DDBJ whole genome shotgun (WGS) entry which is preliminary data.</text>
</comment>
<proteinExistence type="predicted"/>
<keyword evidence="3" id="KW-1185">Reference proteome</keyword>
<reference evidence="2 3" key="1">
    <citation type="submission" date="2021-06" db="EMBL/GenBank/DDBJ databases">
        <title>Caerostris extrusa draft genome.</title>
        <authorList>
            <person name="Kono N."/>
            <person name="Arakawa K."/>
        </authorList>
    </citation>
    <scope>NUCLEOTIDE SEQUENCE [LARGE SCALE GENOMIC DNA]</scope>
</reference>
<evidence type="ECO:0000313" key="2">
    <source>
        <dbReference type="EMBL" id="GIY96458.1"/>
    </source>
</evidence>
<evidence type="ECO:0000313" key="3">
    <source>
        <dbReference type="Proteomes" id="UP001054945"/>
    </source>
</evidence>
<evidence type="ECO:0000256" key="1">
    <source>
        <dbReference type="SAM" id="MobiDB-lite"/>
    </source>
</evidence>